<keyword evidence="3" id="KW-1185">Reference proteome</keyword>
<dbReference type="SUPFAM" id="SSF54637">
    <property type="entry name" value="Thioesterase/thiol ester dehydrase-isomerase"/>
    <property type="match status" value="1"/>
</dbReference>
<evidence type="ECO:0000259" key="1">
    <source>
        <dbReference type="Pfam" id="PF01575"/>
    </source>
</evidence>
<dbReference type="Proteomes" id="UP000593594">
    <property type="component" value="Chromosome"/>
</dbReference>
<feature type="domain" description="MaoC-like" evidence="1">
    <location>
        <begin position="20"/>
        <end position="120"/>
    </location>
</feature>
<organism evidence="2 3">
    <name type="scientific">Kaustia mangrovi</name>
    <dbReference type="NCBI Taxonomy" id="2593653"/>
    <lineage>
        <taxon>Bacteria</taxon>
        <taxon>Pseudomonadati</taxon>
        <taxon>Pseudomonadota</taxon>
        <taxon>Alphaproteobacteria</taxon>
        <taxon>Hyphomicrobiales</taxon>
        <taxon>Parvibaculaceae</taxon>
        <taxon>Kaustia</taxon>
    </lineage>
</organism>
<name>A0A7S8HDU8_9HYPH</name>
<proteinExistence type="predicted"/>
<dbReference type="InterPro" id="IPR029069">
    <property type="entry name" value="HotDog_dom_sf"/>
</dbReference>
<accession>A0A7S8HDU8</accession>
<sequence>MEDRSPVKVYRTLAELAADEGRELGISGWVDITQDRIDTFAEATGDRQWIHTDPERARAELGMPTIAHGYLTLSLVPRFFQEIVAVESVKRMINYGANKIRFTGMVPSGSRLRGRITLSKAVLSPNSLRTISTVVAECEGAAKPALSAEVITLFYE</sequence>
<dbReference type="InterPro" id="IPR002539">
    <property type="entry name" value="MaoC-like_dom"/>
</dbReference>
<dbReference type="AlphaFoldDB" id="A0A7S8HDU8"/>
<dbReference type="EMBL" id="CP058214">
    <property type="protein sequence ID" value="QPC45177.1"/>
    <property type="molecule type" value="Genomic_DNA"/>
</dbReference>
<dbReference type="PANTHER" id="PTHR42993:SF1">
    <property type="entry name" value="MAOC-LIKE DEHYDRATASE DOMAIN-CONTAINING PROTEIN"/>
    <property type="match status" value="1"/>
</dbReference>
<dbReference type="Gene3D" id="3.10.129.10">
    <property type="entry name" value="Hotdog Thioesterase"/>
    <property type="match status" value="1"/>
</dbReference>
<dbReference type="InterPro" id="IPR039375">
    <property type="entry name" value="NodN-like"/>
</dbReference>
<dbReference type="KEGG" id="kmn:HW532_04400"/>
<dbReference type="Pfam" id="PF01575">
    <property type="entry name" value="MaoC_dehydratas"/>
    <property type="match status" value="1"/>
</dbReference>
<protein>
    <submittedName>
        <fullName evidence="2">MaoC family dehydratase</fullName>
    </submittedName>
</protein>
<reference evidence="2 3" key="1">
    <citation type="submission" date="2020-06" db="EMBL/GenBank/DDBJ databases">
        <title>Genome sequence of 2 isolates from Red Sea Mangroves.</title>
        <authorList>
            <person name="Sefrji F."/>
            <person name="Michoud G."/>
            <person name="Merlino G."/>
            <person name="Daffonchio D."/>
        </authorList>
    </citation>
    <scope>NUCLEOTIDE SEQUENCE [LARGE SCALE GENOMIC DNA]</scope>
    <source>
        <strain evidence="2 3">R1DC25</strain>
    </source>
</reference>
<evidence type="ECO:0000313" key="3">
    <source>
        <dbReference type="Proteomes" id="UP000593594"/>
    </source>
</evidence>
<dbReference type="PANTHER" id="PTHR42993">
    <property type="entry name" value="MAOC-LIKE DEHYDRATASE DOMAIN-CONTAINING PROTEIN"/>
    <property type="match status" value="1"/>
</dbReference>
<evidence type="ECO:0000313" key="2">
    <source>
        <dbReference type="EMBL" id="QPC45177.1"/>
    </source>
</evidence>
<dbReference type="CDD" id="cd03450">
    <property type="entry name" value="NodN"/>
    <property type="match status" value="1"/>
</dbReference>
<gene>
    <name evidence="2" type="ORF">HW532_04400</name>
</gene>